<evidence type="ECO:0000259" key="6">
    <source>
        <dbReference type="Pfam" id="PF00892"/>
    </source>
</evidence>
<feature type="domain" description="EamA" evidence="6">
    <location>
        <begin position="140"/>
        <end position="269"/>
    </location>
</feature>
<feature type="transmembrane region" description="Helical" evidence="5">
    <location>
        <begin position="253"/>
        <end position="272"/>
    </location>
</feature>
<evidence type="ECO:0000313" key="7">
    <source>
        <dbReference type="EMBL" id="PLW88167.1"/>
    </source>
</evidence>
<feature type="transmembrane region" description="Helical" evidence="5">
    <location>
        <begin position="111"/>
        <end position="130"/>
    </location>
</feature>
<proteinExistence type="predicted"/>
<feature type="transmembrane region" description="Helical" evidence="5">
    <location>
        <begin position="85"/>
        <end position="104"/>
    </location>
</feature>
<evidence type="ECO:0000256" key="5">
    <source>
        <dbReference type="SAM" id="Phobius"/>
    </source>
</evidence>
<dbReference type="GO" id="GO:0016020">
    <property type="term" value="C:membrane"/>
    <property type="evidence" value="ECO:0007669"/>
    <property type="project" value="UniProtKB-SubCell"/>
</dbReference>
<dbReference type="Proteomes" id="UP000235162">
    <property type="component" value="Unassembled WGS sequence"/>
</dbReference>
<gene>
    <name evidence="7" type="ORF">C0029_04080</name>
</gene>
<dbReference type="EMBL" id="PKUR01000001">
    <property type="protein sequence ID" value="PLW88167.1"/>
    <property type="molecule type" value="Genomic_DNA"/>
</dbReference>
<accession>A0AAP8MHZ5</accession>
<keyword evidence="4 5" id="KW-0472">Membrane</keyword>
<feature type="transmembrane region" description="Helical" evidence="5">
    <location>
        <begin position="27"/>
        <end position="47"/>
    </location>
</feature>
<dbReference type="AlphaFoldDB" id="A0AAP8MHZ5"/>
<organism evidence="7 8">
    <name type="scientific">Halioglobus japonicus</name>
    <dbReference type="NCBI Taxonomy" id="930805"/>
    <lineage>
        <taxon>Bacteria</taxon>
        <taxon>Pseudomonadati</taxon>
        <taxon>Pseudomonadota</taxon>
        <taxon>Gammaproteobacteria</taxon>
        <taxon>Cellvibrionales</taxon>
        <taxon>Halieaceae</taxon>
        <taxon>Halioglobus</taxon>
    </lineage>
</organism>
<dbReference type="KEGG" id="hja:BST95_14105"/>
<sequence>MLGMATFAGMDALMKGLSIEMGVYNALLWRTGIAACLALLLFSLKRCSLPGRAALRIHLWRGLITSVMAYLFFWGLVFIPLAEAIALSFIAPLIALYLAALLLGETINRQTIIASLLGLAGAIVIIQGKLSGDYSPEAAKGVAAILLSATLYAYNLILQRQQALIANPVEISLFQNGTVTCIYLLFAPFLAVVPQLHQWPVLTLTAALGVASLMCLSWAYARAEAKALIPVEYTAFIWASLLGWFMYGERLTLVTISGTTLIVAGCLIAARLRPNDAEHVESTAV</sequence>
<comment type="subcellular location">
    <subcellularLocation>
        <location evidence="1">Membrane</location>
        <topology evidence="1">Multi-pass membrane protein</topology>
    </subcellularLocation>
</comment>
<dbReference type="PANTHER" id="PTHR22911">
    <property type="entry name" value="ACYL-MALONYL CONDENSING ENZYME-RELATED"/>
    <property type="match status" value="1"/>
</dbReference>
<feature type="transmembrane region" description="Helical" evidence="5">
    <location>
        <begin position="227"/>
        <end position="247"/>
    </location>
</feature>
<dbReference type="Pfam" id="PF00892">
    <property type="entry name" value="EamA"/>
    <property type="match status" value="2"/>
</dbReference>
<dbReference type="InterPro" id="IPR000620">
    <property type="entry name" value="EamA_dom"/>
</dbReference>
<feature type="transmembrane region" description="Helical" evidence="5">
    <location>
        <begin position="199"/>
        <end position="220"/>
    </location>
</feature>
<keyword evidence="8" id="KW-1185">Reference proteome</keyword>
<dbReference type="SUPFAM" id="SSF103481">
    <property type="entry name" value="Multidrug resistance efflux transporter EmrE"/>
    <property type="match status" value="2"/>
</dbReference>
<reference evidence="7 8" key="1">
    <citation type="submission" date="2018-01" db="EMBL/GenBank/DDBJ databases">
        <title>The draft genome sequence of Halioglobus japonicus S1-36.</title>
        <authorList>
            <person name="Du Z.-J."/>
            <person name="Shi M.-J."/>
        </authorList>
    </citation>
    <scope>NUCLEOTIDE SEQUENCE [LARGE SCALE GENOMIC DNA]</scope>
    <source>
        <strain evidence="7 8">S1-36</strain>
    </source>
</reference>
<feature type="domain" description="EamA" evidence="6">
    <location>
        <begin position="2"/>
        <end position="126"/>
    </location>
</feature>
<keyword evidence="2 5" id="KW-0812">Transmembrane</keyword>
<name>A0AAP8MHZ5_9GAMM</name>
<keyword evidence="3 5" id="KW-1133">Transmembrane helix</keyword>
<feature type="transmembrane region" description="Helical" evidence="5">
    <location>
        <begin position="59"/>
        <end position="79"/>
    </location>
</feature>
<evidence type="ECO:0000256" key="4">
    <source>
        <dbReference type="ARBA" id="ARBA00023136"/>
    </source>
</evidence>
<feature type="transmembrane region" description="Helical" evidence="5">
    <location>
        <begin position="171"/>
        <end position="193"/>
    </location>
</feature>
<evidence type="ECO:0000256" key="1">
    <source>
        <dbReference type="ARBA" id="ARBA00004141"/>
    </source>
</evidence>
<dbReference type="PANTHER" id="PTHR22911:SF6">
    <property type="entry name" value="SOLUTE CARRIER FAMILY 35 MEMBER G1"/>
    <property type="match status" value="1"/>
</dbReference>
<evidence type="ECO:0000256" key="2">
    <source>
        <dbReference type="ARBA" id="ARBA00022692"/>
    </source>
</evidence>
<protein>
    <submittedName>
        <fullName evidence="7">EamA/RhaT family transporter</fullName>
    </submittedName>
</protein>
<comment type="caution">
    <text evidence="7">The sequence shown here is derived from an EMBL/GenBank/DDBJ whole genome shotgun (WGS) entry which is preliminary data.</text>
</comment>
<dbReference type="InterPro" id="IPR037185">
    <property type="entry name" value="EmrE-like"/>
</dbReference>
<evidence type="ECO:0000256" key="3">
    <source>
        <dbReference type="ARBA" id="ARBA00022989"/>
    </source>
</evidence>
<dbReference type="Gene3D" id="1.10.3730.20">
    <property type="match status" value="1"/>
</dbReference>
<feature type="transmembrane region" description="Helical" evidence="5">
    <location>
        <begin position="142"/>
        <end position="159"/>
    </location>
</feature>
<evidence type="ECO:0000313" key="8">
    <source>
        <dbReference type="Proteomes" id="UP000235162"/>
    </source>
</evidence>